<reference evidence="4 5" key="1">
    <citation type="journal article" date="2005" name="Nature">
        <title>The genome of the social amoeba Dictyostelium discoideum.</title>
        <authorList>
            <consortium name="The Dictyostelium discoideum Sequencing Consortium"/>
            <person name="Eichinger L."/>
            <person name="Pachebat J.A."/>
            <person name="Glockner G."/>
            <person name="Rajandream M.A."/>
            <person name="Sucgang R."/>
            <person name="Berriman M."/>
            <person name="Song J."/>
            <person name="Olsen R."/>
            <person name="Szafranski K."/>
            <person name="Xu Q."/>
            <person name="Tunggal B."/>
            <person name="Kummerfeld S."/>
            <person name="Madera M."/>
            <person name="Konfortov B.A."/>
            <person name="Rivero F."/>
            <person name="Bankier A.T."/>
            <person name="Lehmann R."/>
            <person name="Hamlin N."/>
            <person name="Davies R."/>
            <person name="Gaudet P."/>
            <person name="Fey P."/>
            <person name="Pilcher K."/>
            <person name="Chen G."/>
            <person name="Saunders D."/>
            <person name="Sodergren E."/>
            <person name="Davis P."/>
            <person name="Kerhornou A."/>
            <person name="Nie X."/>
            <person name="Hall N."/>
            <person name="Anjard C."/>
            <person name="Hemphill L."/>
            <person name="Bason N."/>
            <person name="Farbrother P."/>
            <person name="Desany B."/>
            <person name="Just E."/>
            <person name="Morio T."/>
            <person name="Rost R."/>
            <person name="Churcher C."/>
            <person name="Cooper J."/>
            <person name="Haydock S."/>
            <person name="van Driessche N."/>
            <person name="Cronin A."/>
            <person name="Goodhead I."/>
            <person name="Muzny D."/>
            <person name="Mourier T."/>
            <person name="Pain A."/>
            <person name="Lu M."/>
            <person name="Harper D."/>
            <person name="Lindsay R."/>
            <person name="Hauser H."/>
            <person name="James K."/>
            <person name="Quiles M."/>
            <person name="Madan Babu M."/>
            <person name="Saito T."/>
            <person name="Buchrieser C."/>
            <person name="Wardroper A."/>
            <person name="Felder M."/>
            <person name="Thangavelu M."/>
            <person name="Johnson D."/>
            <person name="Knights A."/>
            <person name="Loulseged H."/>
            <person name="Mungall K."/>
            <person name="Oliver K."/>
            <person name="Price C."/>
            <person name="Quail M.A."/>
            <person name="Urushihara H."/>
            <person name="Hernandez J."/>
            <person name="Rabbinowitsch E."/>
            <person name="Steffen D."/>
            <person name="Sanders M."/>
            <person name="Ma J."/>
            <person name="Kohara Y."/>
            <person name="Sharp S."/>
            <person name="Simmonds M."/>
            <person name="Spiegler S."/>
            <person name="Tivey A."/>
            <person name="Sugano S."/>
            <person name="White B."/>
            <person name="Walker D."/>
            <person name="Woodward J."/>
            <person name="Winckler T."/>
            <person name="Tanaka Y."/>
            <person name="Shaulsky G."/>
            <person name="Schleicher M."/>
            <person name="Weinstock G."/>
            <person name="Rosenthal A."/>
            <person name="Cox E.C."/>
            <person name="Chisholm R.L."/>
            <person name="Gibbs R."/>
            <person name="Loomis W.F."/>
            <person name="Platzer M."/>
            <person name="Kay R.R."/>
            <person name="Williams J."/>
            <person name="Dear P.H."/>
            <person name="Noegel A.A."/>
            <person name="Barrell B."/>
            <person name="Kuspa A."/>
        </authorList>
    </citation>
    <scope>NUCLEOTIDE SEQUENCE [LARGE SCALE GENOMIC DNA]</scope>
    <source>
        <strain evidence="4 5">AX4</strain>
    </source>
</reference>
<dbReference type="SMR" id="Q54ED0"/>
<sequence length="243" mass="27067">MNLNIILIFFIYFFCFTLLVKSQGPFPYNTTEGCSIFGNNATFVKNSQFPPYNSVSITSGTCQASHPEYSQKACCYTYQTNGLKTFIQSNETLFGQCPGCLANVWSLWCGSICSPFQQSFMVPTETITQTLQVVKIDFILHPDFAQGLYESCSSIKTENGKTFSSLYSDKQSFFNGVFSDNPQYKINFVFNTTGYNSDITPCSGPEKTTTSSTDSTSSAQSKHSIQYIFYALALFSVILIIGF</sequence>
<dbReference type="PaxDb" id="44689-DDB0233000"/>
<accession>Q54ED0</accession>
<dbReference type="STRING" id="44689.Q54ED0"/>
<evidence type="ECO:0000313" key="4">
    <source>
        <dbReference type="EMBL" id="EAL61771.1"/>
    </source>
</evidence>
<dbReference type="Proteomes" id="UP000002195">
    <property type="component" value="Unassembled WGS sequence"/>
</dbReference>
<keyword evidence="5" id="KW-1185">Reference proteome</keyword>
<dbReference type="HOGENOM" id="CLU_1144338_0_0_1"/>
<dbReference type="PANTHER" id="PTHR45727">
    <property type="entry name" value="NPC INTRACELLULAR CHOLESTEROL TRANSPORTER 1"/>
    <property type="match status" value="1"/>
</dbReference>
<dbReference type="InterPro" id="IPR032190">
    <property type="entry name" value="NPC1_N"/>
</dbReference>
<dbReference type="eggNOG" id="KOG1933">
    <property type="taxonomic scope" value="Eukaryota"/>
</dbReference>
<keyword evidence="1" id="KW-1133">Transmembrane helix</keyword>
<dbReference type="GeneID" id="8628254"/>
<organism evidence="4 5">
    <name type="scientific">Dictyostelium discoideum</name>
    <name type="common">Social amoeba</name>
    <dbReference type="NCBI Taxonomy" id="44689"/>
    <lineage>
        <taxon>Eukaryota</taxon>
        <taxon>Amoebozoa</taxon>
        <taxon>Evosea</taxon>
        <taxon>Eumycetozoa</taxon>
        <taxon>Dictyostelia</taxon>
        <taxon>Dictyosteliales</taxon>
        <taxon>Dictyosteliaceae</taxon>
        <taxon>Dictyostelium</taxon>
    </lineage>
</organism>
<dbReference type="dictyBase" id="DDB_G0291574"/>
<evidence type="ECO:0000313" key="5">
    <source>
        <dbReference type="Proteomes" id="UP000002195"/>
    </source>
</evidence>
<feature type="signal peptide" evidence="2">
    <location>
        <begin position="1"/>
        <end position="22"/>
    </location>
</feature>
<evidence type="ECO:0000256" key="1">
    <source>
        <dbReference type="SAM" id="Phobius"/>
    </source>
</evidence>
<dbReference type="VEuPathDB" id="AmoebaDB:DDB_G0291574"/>
<keyword evidence="1" id="KW-0472">Membrane</keyword>
<dbReference type="AlphaFoldDB" id="Q54ED0"/>
<dbReference type="PANTHER" id="PTHR45727:SF2">
    <property type="entry name" value="NPC INTRACELLULAR CHOLESTEROL TRANSPORTER 1"/>
    <property type="match status" value="1"/>
</dbReference>
<dbReference type="OMA" id="GCLANVW"/>
<comment type="caution">
    <text evidence="4">The sequence shown here is derived from an EMBL/GenBank/DDBJ whole genome shotgun (WGS) entry which is preliminary data.</text>
</comment>
<protein>
    <recommendedName>
        <fullName evidence="3">Niemann-Pick C1 N-terminal domain-containing protein</fullName>
    </recommendedName>
</protein>
<keyword evidence="2" id="KW-0732">Signal</keyword>
<dbReference type="KEGG" id="ddi:DDB_G0291574"/>
<name>Q54ED0_DICDI</name>
<keyword evidence="1" id="KW-0812">Transmembrane</keyword>
<evidence type="ECO:0000259" key="3">
    <source>
        <dbReference type="Pfam" id="PF16414"/>
    </source>
</evidence>
<proteinExistence type="predicted"/>
<dbReference type="InParanoid" id="Q54ED0"/>
<feature type="chain" id="PRO_5004249944" description="Niemann-Pick C1 N-terminal domain-containing protein" evidence="2">
    <location>
        <begin position="23"/>
        <end position="243"/>
    </location>
</feature>
<evidence type="ECO:0000256" key="2">
    <source>
        <dbReference type="SAM" id="SignalP"/>
    </source>
</evidence>
<dbReference type="RefSeq" id="XP_635310.1">
    <property type="nucleotide sequence ID" value="XM_630218.1"/>
</dbReference>
<dbReference type="Pfam" id="PF16414">
    <property type="entry name" value="NPC1_N"/>
    <property type="match status" value="1"/>
</dbReference>
<gene>
    <name evidence="4" type="ORF">DDB_G0291574</name>
</gene>
<feature type="transmembrane region" description="Helical" evidence="1">
    <location>
        <begin position="224"/>
        <end position="242"/>
    </location>
</feature>
<feature type="domain" description="Niemann-Pick C1 N-terminal" evidence="3">
    <location>
        <begin position="53"/>
        <end position="189"/>
    </location>
</feature>
<dbReference type="EMBL" id="AAFI02000177">
    <property type="protein sequence ID" value="EAL61771.1"/>
    <property type="molecule type" value="Genomic_DNA"/>
</dbReference>